<evidence type="ECO:0000313" key="3">
    <source>
        <dbReference type="Proteomes" id="UP001589747"/>
    </source>
</evidence>
<keyword evidence="2" id="KW-0328">Glycosyltransferase</keyword>
<dbReference type="Gene3D" id="3.90.550.10">
    <property type="entry name" value="Spore Coat Polysaccharide Biosynthesis Protein SpsA, Chain A"/>
    <property type="match status" value="2"/>
</dbReference>
<dbReference type="PANTHER" id="PTHR43630">
    <property type="entry name" value="POLY-BETA-1,6-N-ACETYL-D-GLUCOSAMINE SYNTHASE"/>
    <property type="match status" value="1"/>
</dbReference>
<dbReference type="EC" id="2.4.-.-" evidence="2"/>
<keyword evidence="3" id="KW-1185">Reference proteome</keyword>
<dbReference type="GO" id="GO:0016757">
    <property type="term" value="F:glycosyltransferase activity"/>
    <property type="evidence" value="ECO:0007669"/>
    <property type="project" value="UniProtKB-KW"/>
</dbReference>
<dbReference type="InterPro" id="IPR029044">
    <property type="entry name" value="Nucleotide-diphossugar_trans"/>
</dbReference>
<reference evidence="2 3" key="1">
    <citation type="submission" date="2024-09" db="EMBL/GenBank/DDBJ databases">
        <authorList>
            <person name="Sun Q."/>
            <person name="Mori K."/>
        </authorList>
    </citation>
    <scope>NUCLEOTIDE SEQUENCE [LARGE SCALE GENOMIC DNA]</scope>
    <source>
        <strain evidence="2 3">TISTR 2452</strain>
    </source>
</reference>
<evidence type="ECO:0000313" key="2">
    <source>
        <dbReference type="EMBL" id="MFB9330814.1"/>
    </source>
</evidence>
<dbReference type="Pfam" id="PF00535">
    <property type="entry name" value="Glycos_transf_2"/>
    <property type="match status" value="1"/>
</dbReference>
<dbReference type="RefSeq" id="WP_377502578.1">
    <property type="nucleotide sequence ID" value="NZ_JBHMDO010000054.1"/>
</dbReference>
<evidence type="ECO:0000259" key="1">
    <source>
        <dbReference type="Pfam" id="PF00535"/>
    </source>
</evidence>
<dbReference type="CDD" id="cd02511">
    <property type="entry name" value="Beta4Glucosyltransferase"/>
    <property type="match status" value="1"/>
</dbReference>
<protein>
    <submittedName>
        <fullName evidence="2">Glycosyltransferase</fullName>
        <ecNumber evidence="2">2.4.-.-</ecNumber>
    </submittedName>
</protein>
<sequence length="633" mass="74022">MITVSLCMIVRDEEDTLERCLSSVVSAVDEIIIVDTGSTDQTRDIAGRFTDQIYDFKWIDDFAAARNYAFDLATKDYILWLDADDLMQEEACNKLIRLKETLDPTIDSVTMDYLLAFDEYGNATSSVRRNRLVKRQNHFRWIGAVHEYLEVWGNILHSDIEVTHCSIRHDSDRNITIYEKRLSAGESFSPRDLYYYANELVDHRRFKEAIRYYRQFLDSRQGWMEDNISACGRLADCFHELGDREQEYASILRSFQYDRPRAEFCCRLGYHFLQSNEIQTSIFWYKLATTLERPKDHLGFHNRACSTWLPHLQLCVCYDRMGDLDSAYHHNEIARSYHPTDSRIVHNKQYLETMIESSKGEQGHGTGDAVRVLIGSPVHQKPAILREFLSSLRRLSDASIEFSYYFIDDNQDTQSSAMLRDFACEVPRVTIHRTVRQHEYIRDEDTHCWNEQLIWNVAELKNRIIKQAVDQEFDFLFVVDSDLVLHTKTVEQLVAAGKDIISEIFWTRWRPESEPLPQVWLRDEYMQWEQHRGETLSDSEIAARQEQFLSRLTIPGVYEVGGLGACTLISRRALTSGVDFKPIKNLSFWGEDRHFCVRAAALGFPLFVDTHYPAYHIYRESDLQGVSEWVSRN</sequence>
<organism evidence="2 3">
    <name type="scientific">Paenibacillus aurantiacus</name>
    <dbReference type="NCBI Taxonomy" id="1936118"/>
    <lineage>
        <taxon>Bacteria</taxon>
        <taxon>Bacillati</taxon>
        <taxon>Bacillota</taxon>
        <taxon>Bacilli</taxon>
        <taxon>Bacillales</taxon>
        <taxon>Paenibacillaceae</taxon>
        <taxon>Paenibacillus</taxon>
    </lineage>
</organism>
<dbReference type="SUPFAM" id="SSF48452">
    <property type="entry name" value="TPR-like"/>
    <property type="match status" value="1"/>
</dbReference>
<dbReference type="Proteomes" id="UP001589747">
    <property type="component" value="Unassembled WGS sequence"/>
</dbReference>
<keyword evidence="2" id="KW-0808">Transferase</keyword>
<dbReference type="InterPro" id="IPR001173">
    <property type="entry name" value="Glyco_trans_2-like"/>
</dbReference>
<comment type="caution">
    <text evidence="2">The sequence shown here is derived from an EMBL/GenBank/DDBJ whole genome shotgun (WGS) entry which is preliminary data.</text>
</comment>
<dbReference type="PANTHER" id="PTHR43630:SF2">
    <property type="entry name" value="GLYCOSYLTRANSFERASE"/>
    <property type="match status" value="1"/>
</dbReference>
<dbReference type="InterPro" id="IPR011990">
    <property type="entry name" value="TPR-like_helical_dom_sf"/>
</dbReference>
<accession>A0ABV5L043</accession>
<name>A0ABV5L043_9BACL</name>
<gene>
    <name evidence="2" type="ORF">ACFFSY_33150</name>
</gene>
<dbReference type="SUPFAM" id="SSF53448">
    <property type="entry name" value="Nucleotide-diphospho-sugar transferases"/>
    <property type="match status" value="2"/>
</dbReference>
<dbReference type="EMBL" id="JBHMDO010000054">
    <property type="protein sequence ID" value="MFB9330814.1"/>
    <property type="molecule type" value="Genomic_DNA"/>
</dbReference>
<feature type="domain" description="Glycosyltransferase 2-like" evidence="1">
    <location>
        <begin position="5"/>
        <end position="106"/>
    </location>
</feature>
<proteinExistence type="predicted"/>
<dbReference type="Gene3D" id="1.25.40.10">
    <property type="entry name" value="Tetratricopeptide repeat domain"/>
    <property type="match status" value="1"/>
</dbReference>